<feature type="region of interest" description="Disordered" evidence="1">
    <location>
        <begin position="126"/>
        <end position="151"/>
    </location>
</feature>
<name>A0A3G5AGK0_9VIRU</name>
<dbReference type="EMBL" id="MK072502">
    <property type="protein sequence ID" value="AYV86345.1"/>
    <property type="molecule type" value="Genomic_DNA"/>
</dbReference>
<evidence type="ECO:0000256" key="1">
    <source>
        <dbReference type="SAM" id="MobiDB-lite"/>
    </source>
</evidence>
<sequence>MLIKRDRCVCDICGVEVNGWRPWHNPWGFHNYDRHPNTFRPQSLVSINTSIDSKRDTIDLTDDAKASSSSLQQSYPTPSPMLLQPSQNLLQPLLQSLSQPYLQSSHHPLLQPSQVLLHQNTSGNTTIVDPMITDEKHNKVGGSGSMGVTRT</sequence>
<evidence type="ECO:0000313" key="2">
    <source>
        <dbReference type="EMBL" id="AYV86345.1"/>
    </source>
</evidence>
<protein>
    <submittedName>
        <fullName evidence="2">Uncharacterized protein</fullName>
    </submittedName>
</protein>
<accession>A0A3G5AGK0</accession>
<reference evidence="2" key="1">
    <citation type="submission" date="2018-10" db="EMBL/GenBank/DDBJ databases">
        <title>Hidden diversity of soil giant viruses.</title>
        <authorList>
            <person name="Schulz F."/>
            <person name="Alteio L."/>
            <person name="Goudeau D."/>
            <person name="Ryan E.M."/>
            <person name="Malmstrom R.R."/>
            <person name="Blanchard J."/>
            <person name="Woyke T."/>
        </authorList>
    </citation>
    <scope>NUCLEOTIDE SEQUENCE</scope>
    <source>
        <strain evidence="2">SMV1</strain>
    </source>
</reference>
<organism evidence="2">
    <name type="scientific">Solumvirus sp</name>
    <dbReference type="NCBI Taxonomy" id="2487773"/>
    <lineage>
        <taxon>Viruses</taxon>
        <taxon>Pithoviruses</taxon>
    </lineage>
</organism>
<gene>
    <name evidence="2" type="ORF">Solumvirus5_12</name>
</gene>
<proteinExistence type="predicted"/>
<dbReference type="SUPFAM" id="SSF57924">
    <property type="entry name" value="Inhibitor of apoptosis (IAP) repeat"/>
    <property type="match status" value="1"/>
</dbReference>